<feature type="transmembrane region" description="Helical" evidence="6">
    <location>
        <begin position="102"/>
        <end position="121"/>
    </location>
</feature>
<evidence type="ECO:0000256" key="3">
    <source>
        <dbReference type="ARBA" id="ARBA00022692"/>
    </source>
</evidence>
<comment type="subcellular location">
    <subcellularLocation>
        <location evidence="1">Membrane</location>
        <topology evidence="1">Multi-pass membrane protein</topology>
    </subcellularLocation>
</comment>
<name>A0A838BRS9_9HYPH</name>
<gene>
    <name evidence="8" type="ORF">H0S73_13515</name>
</gene>
<evidence type="ECO:0000256" key="4">
    <source>
        <dbReference type="ARBA" id="ARBA00022989"/>
    </source>
</evidence>
<keyword evidence="3 6" id="KW-0812">Transmembrane</keyword>
<feature type="transmembrane region" description="Helical" evidence="6">
    <location>
        <begin position="189"/>
        <end position="207"/>
    </location>
</feature>
<evidence type="ECO:0000256" key="5">
    <source>
        <dbReference type="ARBA" id="ARBA00023136"/>
    </source>
</evidence>
<sequence>MGSRPVRRQERLALAAAAATGVQVGAAMVATRFVVQDIGPASLAFLRYAIAVLCLVPPLLMSARVRFAIRDLMVVLGLGIVQFGILIALLNLGLRFISSTRAALLFATFPLMTMIIAAFLGREDLSRAKVAGVVLTIVGVGMALGERLIVQSAIEEWIGALLVLAAALCGAICSVLYRPYLARYPTLPVGAWAMLASVMFLAAPAGVEGLFTEEPRLGPSGWIAVLFIGLSSGIGYVLWLWALKNTTPTRVTVFLSLSPITAALLGIWFLGEPLTAGVLLGLAGVAAGLWLATRNPRALG</sequence>
<keyword evidence="5 6" id="KW-0472">Membrane</keyword>
<feature type="domain" description="EamA" evidence="7">
    <location>
        <begin position="14"/>
        <end position="142"/>
    </location>
</feature>
<feature type="transmembrane region" description="Helical" evidence="6">
    <location>
        <begin position="72"/>
        <end position="90"/>
    </location>
</feature>
<dbReference type="InterPro" id="IPR000620">
    <property type="entry name" value="EamA_dom"/>
</dbReference>
<evidence type="ECO:0000256" key="6">
    <source>
        <dbReference type="SAM" id="Phobius"/>
    </source>
</evidence>
<evidence type="ECO:0000256" key="2">
    <source>
        <dbReference type="ARBA" id="ARBA00007362"/>
    </source>
</evidence>
<dbReference type="AlphaFoldDB" id="A0A838BRS9"/>
<dbReference type="GO" id="GO:0016020">
    <property type="term" value="C:membrane"/>
    <property type="evidence" value="ECO:0007669"/>
    <property type="project" value="UniProtKB-SubCell"/>
</dbReference>
<keyword evidence="4 6" id="KW-1133">Transmembrane helix</keyword>
<keyword evidence="9" id="KW-1185">Reference proteome</keyword>
<dbReference type="EMBL" id="JACDXJ010000001">
    <property type="protein sequence ID" value="MBA1157146.1"/>
    <property type="molecule type" value="Genomic_DNA"/>
</dbReference>
<dbReference type="PANTHER" id="PTHR32322:SF2">
    <property type="entry name" value="EAMA DOMAIN-CONTAINING PROTEIN"/>
    <property type="match status" value="1"/>
</dbReference>
<protein>
    <submittedName>
        <fullName evidence="8">DMT family transporter</fullName>
    </submittedName>
</protein>
<feature type="transmembrane region" description="Helical" evidence="6">
    <location>
        <begin position="276"/>
        <end position="293"/>
    </location>
</feature>
<feature type="transmembrane region" description="Helical" evidence="6">
    <location>
        <begin position="157"/>
        <end position="177"/>
    </location>
</feature>
<feature type="domain" description="EamA" evidence="7">
    <location>
        <begin position="158"/>
        <end position="293"/>
    </location>
</feature>
<accession>A0A838BRS9</accession>
<reference evidence="8 9" key="1">
    <citation type="submission" date="2020-07" db="EMBL/GenBank/DDBJ databases">
        <title>Draft genome and description of Microvirga mediterraneensis Marseille-Q2068 sp. nov.</title>
        <authorList>
            <person name="Boxberger M."/>
        </authorList>
    </citation>
    <scope>NUCLEOTIDE SEQUENCE [LARGE SCALE GENOMIC DNA]</scope>
    <source>
        <strain evidence="8 9">Marseille-Q2068</strain>
    </source>
</reference>
<dbReference type="InterPro" id="IPR050638">
    <property type="entry name" value="AA-Vitamin_Transporters"/>
</dbReference>
<dbReference type="PANTHER" id="PTHR32322">
    <property type="entry name" value="INNER MEMBRANE TRANSPORTER"/>
    <property type="match status" value="1"/>
</dbReference>
<evidence type="ECO:0000259" key="7">
    <source>
        <dbReference type="Pfam" id="PF00892"/>
    </source>
</evidence>
<feature type="transmembrane region" description="Helical" evidence="6">
    <location>
        <begin position="128"/>
        <end position="145"/>
    </location>
</feature>
<dbReference type="InterPro" id="IPR037185">
    <property type="entry name" value="EmrE-like"/>
</dbReference>
<dbReference type="Proteomes" id="UP000572984">
    <property type="component" value="Unassembled WGS sequence"/>
</dbReference>
<evidence type="ECO:0000313" key="8">
    <source>
        <dbReference type="EMBL" id="MBA1157146.1"/>
    </source>
</evidence>
<evidence type="ECO:0000313" key="9">
    <source>
        <dbReference type="Proteomes" id="UP000572984"/>
    </source>
</evidence>
<feature type="transmembrane region" description="Helical" evidence="6">
    <location>
        <begin position="41"/>
        <end position="60"/>
    </location>
</feature>
<dbReference type="SUPFAM" id="SSF103481">
    <property type="entry name" value="Multidrug resistance efflux transporter EmrE"/>
    <property type="match status" value="2"/>
</dbReference>
<feature type="transmembrane region" description="Helical" evidence="6">
    <location>
        <begin position="219"/>
        <end position="239"/>
    </location>
</feature>
<comment type="similarity">
    <text evidence="2">Belongs to the EamA transporter family.</text>
</comment>
<dbReference type="Pfam" id="PF00892">
    <property type="entry name" value="EamA"/>
    <property type="match status" value="2"/>
</dbReference>
<organism evidence="8 9">
    <name type="scientific">Microvirga mediterraneensis</name>
    <dbReference type="NCBI Taxonomy" id="2754695"/>
    <lineage>
        <taxon>Bacteria</taxon>
        <taxon>Pseudomonadati</taxon>
        <taxon>Pseudomonadota</taxon>
        <taxon>Alphaproteobacteria</taxon>
        <taxon>Hyphomicrobiales</taxon>
        <taxon>Methylobacteriaceae</taxon>
        <taxon>Microvirga</taxon>
    </lineage>
</organism>
<feature type="transmembrane region" description="Helical" evidence="6">
    <location>
        <begin position="251"/>
        <end position="270"/>
    </location>
</feature>
<feature type="transmembrane region" description="Helical" evidence="6">
    <location>
        <begin position="12"/>
        <end position="35"/>
    </location>
</feature>
<evidence type="ECO:0000256" key="1">
    <source>
        <dbReference type="ARBA" id="ARBA00004141"/>
    </source>
</evidence>
<proteinExistence type="inferred from homology"/>
<comment type="caution">
    <text evidence="8">The sequence shown here is derived from an EMBL/GenBank/DDBJ whole genome shotgun (WGS) entry which is preliminary data.</text>
</comment>